<dbReference type="KEGG" id="aber:BSR55_15425"/>
<evidence type="ECO:0000313" key="2">
    <source>
        <dbReference type="Proteomes" id="UP000644140"/>
    </source>
</evidence>
<dbReference type="STRING" id="106648.GCA_000753985_04620"/>
<dbReference type="eggNOG" id="ENOG5034111">
    <property type="taxonomic scope" value="Bacteria"/>
</dbReference>
<dbReference type="RefSeq" id="WP_005032911.1">
    <property type="nucleotide sequence ID" value="NZ_BBLJ01000001.1"/>
</dbReference>
<sequence>MRKIFPLLILVAVGNFAHADVKEYLPDLKGILPEAKIKPEDASKWNFGAGVTQQIVHFNAEWVNPYGIAYTKLGAFYNGDNAFAGQVGYRIPVALNGTDKNGFYVGLYGGSLKSKKVDGSDEVQYGGGADIAYVLLNKERISTFSVGMGAGSELHNKNGDMILETRPQIQFAYTLSVGF</sequence>
<proteinExistence type="predicted"/>
<dbReference type="GeneID" id="69463446"/>
<reference evidence="1" key="1">
    <citation type="submission" date="2022-02" db="EMBL/GenBank/DDBJ databases">
        <title>Characterization of Tn125 harboring carbapenem-resistant Acinetobacter bereziniae clinical isolates.</title>
        <authorList>
            <person name="Wong N.-K."/>
            <person name="Pan Q."/>
        </authorList>
    </citation>
    <scope>NUCLEOTIDE SEQUENCE</scope>
    <source>
        <strain evidence="1">GD03393</strain>
    </source>
</reference>
<dbReference type="EMBL" id="CP092085">
    <property type="protein sequence ID" value="UUN99058.1"/>
    <property type="molecule type" value="Genomic_DNA"/>
</dbReference>
<dbReference type="Proteomes" id="UP000644140">
    <property type="component" value="Chromosome"/>
</dbReference>
<organism evidence="1 2">
    <name type="scientific">Acinetobacter bereziniae</name>
    <name type="common">Acinetobacter genomosp. 10</name>
    <dbReference type="NCBI Taxonomy" id="106648"/>
    <lineage>
        <taxon>Bacteria</taxon>
        <taxon>Pseudomonadati</taxon>
        <taxon>Pseudomonadota</taxon>
        <taxon>Gammaproteobacteria</taxon>
        <taxon>Moraxellales</taxon>
        <taxon>Moraxellaceae</taxon>
        <taxon>Acinetobacter</taxon>
    </lineage>
</organism>
<accession>A0A0A8TIR2</accession>
<evidence type="ECO:0000313" key="1">
    <source>
        <dbReference type="EMBL" id="UUN99058.1"/>
    </source>
</evidence>
<dbReference type="AlphaFoldDB" id="A0A0A8TIR2"/>
<name>A0A0A8TIR2_ACIBZ</name>
<gene>
    <name evidence="1" type="ORF">I9054_006300</name>
</gene>
<protein>
    <submittedName>
        <fullName evidence="1">Uncharacterized protein</fullName>
    </submittedName>
</protein>